<comment type="similarity">
    <text evidence="1">Belongs to the Gfa family.</text>
</comment>
<evidence type="ECO:0000256" key="2">
    <source>
        <dbReference type="ARBA" id="ARBA00022723"/>
    </source>
</evidence>
<gene>
    <name evidence="6" type="ORF">GRI42_03095</name>
</gene>
<dbReference type="SUPFAM" id="SSF51316">
    <property type="entry name" value="Mss4-like"/>
    <property type="match status" value="1"/>
</dbReference>
<name>A0A844XXJ3_9SPHN</name>
<dbReference type="GO" id="GO:0016846">
    <property type="term" value="F:carbon-sulfur lyase activity"/>
    <property type="evidence" value="ECO:0007669"/>
    <property type="project" value="InterPro"/>
</dbReference>
<protein>
    <submittedName>
        <fullName evidence="6">GFA family protein</fullName>
    </submittedName>
</protein>
<evidence type="ECO:0000256" key="4">
    <source>
        <dbReference type="ARBA" id="ARBA00023239"/>
    </source>
</evidence>
<dbReference type="GO" id="GO:0046872">
    <property type="term" value="F:metal ion binding"/>
    <property type="evidence" value="ECO:0007669"/>
    <property type="project" value="UniProtKB-KW"/>
</dbReference>
<dbReference type="EMBL" id="WTYF01000004">
    <property type="protein sequence ID" value="MXO50286.1"/>
    <property type="molecule type" value="Genomic_DNA"/>
</dbReference>
<organism evidence="6 7">
    <name type="scientific">Qipengyuania gaetbuli</name>
    <dbReference type="NCBI Taxonomy" id="266952"/>
    <lineage>
        <taxon>Bacteria</taxon>
        <taxon>Pseudomonadati</taxon>
        <taxon>Pseudomonadota</taxon>
        <taxon>Alphaproteobacteria</taxon>
        <taxon>Sphingomonadales</taxon>
        <taxon>Erythrobacteraceae</taxon>
        <taxon>Qipengyuania</taxon>
    </lineage>
</organism>
<dbReference type="PANTHER" id="PTHR33337">
    <property type="entry name" value="GFA DOMAIN-CONTAINING PROTEIN"/>
    <property type="match status" value="1"/>
</dbReference>
<keyword evidence="7" id="KW-1185">Reference proteome</keyword>
<keyword evidence="2" id="KW-0479">Metal-binding</keyword>
<sequence>MTGKRAMSGGCQCGAVRYTAQIDASQAYLCHCRMCQRATGGVSIAFIGLPKSDMQWESGPDWYASSPIAQRPFCSRCGTPLGFAFNDGEDMDVTVGSLDEPYGIEPHWHFASEKIHESWIDTSGLKRIPLSEHTALSQRWIDATGEVPE</sequence>
<keyword evidence="3" id="KW-0862">Zinc</keyword>
<evidence type="ECO:0000313" key="7">
    <source>
        <dbReference type="Proteomes" id="UP000444185"/>
    </source>
</evidence>
<comment type="caution">
    <text evidence="6">The sequence shown here is derived from an EMBL/GenBank/DDBJ whole genome shotgun (WGS) entry which is preliminary data.</text>
</comment>
<dbReference type="Proteomes" id="UP000444185">
    <property type="component" value="Unassembled WGS sequence"/>
</dbReference>
<reference evidence="6 7" key="1">
    <citation type="submission" date="2019-12" db="EMBL/GenBank/DDBJ databases">
        <title>Genomic-based taxomic classification of the family Erythrobacteraceae.</title>
        <authorList>
            <person name="Xu L."/>
        </authorList>
    </citation>
    <scope>NUCLEOTIDE SEQUENCE [LARGE SCALE GENOMIC DNA]</scope>
    <source>
        <strain evidence="6 7">DSM 16225</strain>
    </source>
</reference>
<keyword evidence="4" id="KW-0456">Lyase</keyword>
<dbReference type="PANTHER" id="PTHR33337:SF40">
    <property type="entry name" value="CENP-V_GFA DOMAIN-CONTAINING PROTEIN-RELATED"/>
    <property type="match status" value="1"/>
</dbReference>
<dbReference type="Pfam" id="PF04828">
    <property type="entry name" value="GFA"/>
    <property type="match status" value="1"/>
</dbReference>
<dbReference type="InterPro" id="IPR006913">
    <property type="entry name" value="CENP-V/GFA"/>
</dbReference>
<dbReference type="OrthoDB" id="7186766at2"/>
<evidence type="ECO:0000256" key="1">
    <source>
        <dbReference type="ARBA" id="ARBA00005495"/>
    </source>
</evidence>
<proteinExistence type="inferred from homology"/>
<dbReference type="RefSeq" id="WP_160606820.1">
    <property type="nucleotide sequence ID" value="NZ_WTYF01000004.1"/>
</dbReference>
<evidence type="ECO:0000256" key="3">
    <source>
        <dbReference type="ARBA" id="ARBA00022833"/>
    </source>
</evidence>
<dbReference type="InterPro" id="IPR011057">
    <property type="entry name" value="Mss4-like_sf"/>
</dbReference>
<evidence type="ECO:0000313" key="6">
    <source>
        <dbReference type="EMBL" id="MXO50286.1"/>
    </source>
</evidence>
<dbReference type="AlphaFoldDB" id="A0A844XXJ3"/>
<evidence type="ECO:0000259" key="5">
    <source>
        <dbReference type="PROSITE" id="PS51891"/>
    </source>
</evidence>
<dbReference type="Gene3D" id="3.90.1590.10">
    <property type="entry name" value="glutathione-dependent formaldehyde- activating enzyme (gfa)"/>
    <property type="match status" value="1"/>
</dbReference>
<accession>A0A844XXJ3</accession>
<feature type="domain" description="CENP-V/GFA" evidence="5">
    <location>
        <begin position="7"/>
        <end position="108"/>
    </location>
</feature>
<dbReference type="PROSITE" id="PS51891">
    <property type="entry name" value="CENP_V_GFA"/>
    <property type="match status" value="1"/>
</dbReference>